<accession>A0A381TG52</accession>
<reference evidence="1" key="1">
    <citation type="submission" date="2018-05" db="EMBL/GenBank/DDBJ databases">
        <authorList>
            <person name="Lanie J.A."/>
            <person name="Ng W.-L."/>
            <person name="Kazmierczak K.M."/>
            <person name="Andrzejewski T.M."/>
            <person name="Davidsen T.M."/>
            <person name="Wayne K.J."/>
            <person name="Tettelin H."/>
            <person name="Glass J.I."/>
            <person name="Rusch D."/>
            <person name="Podicherti R."/>
            <person name="Tsui H.-C.T."/>
            <person name="Winkler M.E."/>
        </authorList>
    </citation>
    <scope>NUCLEOTIDE SEQUENCE</scope>
</reference>
<evidence type="ECO:0000313" key="1">
    <source>
        <dbReference type="EMBL" id="SVA14471.1"/>
    </source>
</evidence>
<dbReference type="AlphaFoldDB" id="A0A381TG52"/>
<dbReference type="EMBL" id="UINC01004457">
    <property type="protein sequence ID" value="SVA14471.1"/>
    <property type="molecule type" value="Genomic_DNA"/>
</dbReference>
<gene>
    <name evidence="1" type="ORF">METZ01_LOCUS67325</name>
</gene>
<sequence>MRNTPFSDTLFFDYTQYILEQIIFPIRESEHVQVKFQTNSGA</sequence>
<organism evidence="1">
    <name type="scientific">marine metagenome</name>
    <dbReference type="NCBI Taxonomy" id="408172"/>
    <lineage>
        <taxon>unclassified sequences</taxon>
        <taxon>metagenomes</taxon>
        <taxon>ecological metagenomes</taxon>
    </lineage>
</organism>
<proteinExistence type="predicted"/>
<name>A0A381TG52_9ZZZZ</name>
<protein>
    <submittedName>
        <fullName evidence="1">Uncharacterized protein</fullName>
    </submittedName>
</protein>